<comment type="caution">
    <text evidence="1">The sequence shown here is derived from an EMBL/GenBank/DDBJ whole genome shotgun (WGS) entry which is preliminary data.</text>
</comment>
<sequence length="84" mass="9903">MGYIEEFVSKESTRLKNDYGYKKVHWYDPDPERGLARPVGCCDNIKTMWESRLNDRDYFYRLDACAKHETAYICTAHGSRTSEI</sequence>
<reference evidence="1" key="1">
    <citation type="journal article" date="2015" name="Nature">
        <title>Complex archaea that bridge the gap between prokaryotes and eukaryotes.</title>
        <authorList>
            <person name="Spang A."/>
            <person name="Saw J.H."/>
            <person name="Jorgensen S.L."/>
            <person name="Zaremba-Niedzwiedzka K."/>
            <person name="Martijn J."/>
            <person name="Lind A.E."/>
            <person name="van Eijk R."/>
            <person name="Schleper C."/>
            <person name="Guy L."/>
            <person name="Ettema T.J."/>
        </authorList>
    </citation>
    <scope>NUCLEOTIDE SEQUENCE</scope>
</reference>
<name>A0A0F9N1C7_9ZZZZ</name>
<gene>
    <name evidence="1" type="ORF">LCGC14_1007580</name>
</gene>
<proteinExistence type="predicted"/>
<evidence type="ECO:0000313" key="1">
    <source>
        <dbReference type="EMBL" id="KKN13325.1"/>
    </source>
</evidence>
<dbReference type="AlphaFoldDB" id="A0A0F9N1C7"/>
<accession>A0A0F9N1C7</accession>
<dbReference type="EMBL" id="LAZR01003933">
    <property type="protein sequence ID" value="KKN13325.1"/>
    <property type="molecule type" value="Genomic_DNA"/>
</dbReference>
<protein>
    <submittedName>
        <fullName evidence="1">Uncharacterized protein</fullName>
    </submittedName>
</protein>
<organism evidence="1">
    <name type="scientific">marine sediment metagenome</name>
    <dbReference type="NCBI Taxonomy" id="412755"/>
    <lineage>
        <taxon>unclassified sequences</taxon>
        <taxon>metagenomes</taxon>
        <taxon>ecological metagenomes</taxon>
    </lineage>
</organism>